<dbReference type="STRING" id="39946.A2ZH96"/>
<accession>A2ZH96</accession>
<dbReference type="Gene3D" id="2.40.50.140">
    <property type="entry name" value="Nucleic acid-binding proteins"/>
    <property type="match status" value="3"/>
</dbReference>
<dbReference type="OMA" id="TIPKMME"/>
<feature type="domain" description="Replication factor A C-terminal" evidence="8">
    <location>
        <begin position="298"/>
        <end position="375"/>
    </location>
</feature>
<dbReference type="GO" id="GO:0003677">
    <property type="term" value="F:DNA binding"/>
    <property type="evidence" value="ECO:0007669"/>
    <property type="project" value="UniProtKB-KW"/>
</dbReference>
<dbReference type="PANTHER" id="PTHR47165">
    <property type="entry name" value="OS03G0429900 PROTEIN"/>
    <property type="match status" value="1"/>
</dbReference>
<keyword evidence="2" id="KW-0479">Metal-binding</keyword>
<keyword evidence="5" id="KW-0238">DNA-binding</keyword>
<dbReference type="InterPro" id="IPR013955">
    <property type="entry name" value="Rep_factor-A_C"/>
</dbReference>
<dbReference type="InterPro" id="IPR012340">
    <property type="entry name" value="NA-bd_OB-fold"/>
</dbReference>
<evidence type="ECO:0000313" key="11">
    <source>
        <dbReference type="Proteomes" id="UP000007015"/>
    </source>
</evidence>
<dbReference type="Pfam" id="PF02721">
    <property type="entry name" value="DUF223"/>
    <property type="match status" value="1"/>
</dbReference>
<dbReference type="InterPro" id="IPR003871">
    <property type="entry name" value="RFA1B/D_OB_1st"/>
</dbReference>
<sequence length="567" mass="65675">MVYKKLSELTTRGHTWNIKVKVMRLWDSVNSATDELLSLDMILMDEQGDVIHASIWKKLIDNYKTQINESSVYVFGNFKVQESQKYRPVCNDLKITFMYNTKVKQVKETAESFPEYYFDFASIDTLQDRANKDQHLSDVIGLLTRMKPIETRMTRKNTPNPRLAEIREIELLLLGGDKIRLTLWGQLARFFSEDVIGNQTVVIVTSTTVQEYIGLSLRSSSATRIYTNLHIRETWTLIDRQFSEETIPKMMEVDKSTQGTREEQMFYNRKTLKDITEMRHGNPGSQEFVFTSKVTIDRVQENIQWWYRLRLQISDHTTSTSCTIFDDVAQSMLETPVSSLLNLLDGKNDEIPNIIQQLCGKQLIFKFKLSEQNLTEGTPNYVVKRTFVPDYMLEKQYLINKAEEELMDDDVDNILKQDRETDQQQELEDSDQEIMSEDELTSSDKPPSCKQIRRRTYIIEDDSEEESNETSMIKCVDAKVRGKNAKGAHAKPTKAEIRNDNYSHEINKSVVQESIKAGKRQAKTINGIGKESSVEKRKKTCVQPDNIACNTRPQRTRKMNSKYTDSA</sequence>
<evidence type="ECO:0000259" key="7">
    <source>
        <dbReference type="Pfam" id="PF02721"/>
    </source>
</evidence>
<dbReference type="GO" id="GO:0008270">
    <property type="term" value="F:zinc ion binding"/>
    <property type="evidence" value="ECO:0007669"/>
    <property type="project" value="UniProtKB-KW"/>
</dbReference>
<dbReference type="Gramene" id="BGIOSGA036854-TA">
    <property type="protein sequence ID" value="BGIOSGA036854-PA"/>
    <property type="gene ID" value="BGIOSGA036854"/>
</dbReference>
<comment type="similarity">
    <text evidence="1">Belongs to the replication factor A protein 1 family.</text>
</comment>
<dbReference type="CDD" id="cd04476">
    <property type="entry name" value="RPA1_DBD_C"/>
    <property type="match status" value="1"/>
</dbReference>
<dbReference type="EMBL" id="CM000137">
    <property type="protein sequence ID" value="EAY81980.1"/>
    <property type="molecule type" value="Genomic_DNA"/>
</dbReference>
<name>A2ZH96_ORYSI</name>
<gene>
    <name evidence="10" type="ORF">OsI_37160</name>
</gene>
<evidence type="ECO:0000256" key="4">
    <source>
        <dbReference type="ARBA" id="ARBA00022833"/>
    </source>
</evidence>
<dbReference type="AlphaFoldDB" id="A2ZH96"/>
<evidence type="ECO:0000259" key="9">
    <source>
        <dbReference type="Pfam" id="PF16900"/>
    </source>
</evidence>
<dbReference type="InterPro" id="IPR031657">
    <property type="entry name" value="REPA_OB_2"/>
</dbReference>
<evidence type="ECO:0000256" key="2">
    <source>
        <dbReference type="ARBA" id="ARBA00022723"/>
    </source>
</evidence>
<keyword evidence="11" id="KW-1185">Reference proteome</keyword>
<evidence type="ECO:0000256" key="5">
    <source>
        <dbReference type="ARBA" id="ARBA00023125"/>
    </source>
</evidence>
<dbReference type="Pfam" id="PF16900">
    <property type="entry name" value="REPA_OB_2"/>
    <property type="match status" value="1"/>
</dbReference>
<dbReference type="Pfam" id="PF08646">
    <property type="entry name" value="Rep_fac-A_C"/>
    <property type="match status" value="1"/>
</dbReference>
<feature type="compositionally biased region" description="Acidic residues" evidence="6">
    <location>
        <begin position="423"/>
        <end position="441"/>
    </location>
</feature>
<feature type="region of interest" description="Disordered" evidence="6">
    <location>
        <begin position="420"/>
        <end position="448"/>
    </location>
</feature>
<feature type="domain" description="Replication protein A OB" evidence="9">
    <location>
        <begin position="132"/>
        <end position="227"/>
    </location>
</feature>
<evidence type="ECO:0000256" key="6">
    <source>
        <dbReference type="SAM" id="MobiDB-lite"/>
    </source>
</evidence>
<dbReference type="HOGENOM" id="CLU_019155_0_0_1"/>
<dbReference type="CDD" id="cd04480">
    <property type="entry name" value="RPA1_DBD_A_like"/>
    <property type="match status" value="1"/>
</dbReference>
<dbReference type="Proteomes" id="UP000007015">
    <property type="component" value="Chromosome 12"/>
</dbReference>
<keyword evidence="4" id="KW-0862">Zinc</keyword>
<evidence type="ECO:0000259" key="8">
    <source>
        <dbReference type="Pfam" id="PF08646"/>
    </source>
</evidence>
<dbReference type="InterPro" id="IPR047192">
    <property type="entry name" value="Euk_RPA1_DBD_C"/>
</dbReference>
<dbReference type="SUPFAM" id="SSF50249">
    <property type="entry name" value="Nucleic acid-binding proteins"/>
    <property type="match status" value="3"/>
</dbReference>
<evidence type="ECO:0000256" key="1">
    <source>
        <dbReference type="ARBA" id="ARBA00005690"/>
    </source>
</evidence>
<protein>
    <submittedName>
        <fullName evidence="10">Uncharacterized protein</fullName>
    </submittedName>
</protein>
<keyword evidence="3" id="KW-0863">Zinc-finger</keyword>
<dbReference type="PANTHER" id="PTHR47165:SF4">
    <property type="entry name" value="OS03G0429900 PROTEIN"/>
    <property type="match status" value="1"/>
</dbReference>
<evidence type="ECO:0000313" key="10">
    <source>
        <dbReference type="EMBL" id="EAY81980.1"/>
    </source>
</evidence>
<feature type="domain" description="Replication protein A 70 kDa DNA-binding subunit B/D first OB fold" evidence="7">
    <location>
        <begin position="3"/>
        <end position="105"/>
    </location>
</feature>
<organism evidence="10 11">
    <name type="scientific">Oryza sativa subsp. indica</name>
    <name type="common">Rice</name>
    <dbReference type="NCBI Taxonomy" id="39946"/>
    <lineage>
        <taxon>Eukaryota</taxon>
        <taxon>Viridiplantae</taxon>
        <taxon>Streptophyta</taxon>
        <taxon>Embryophyta</taxon>
        <taxon>Tracheophyta</taxon>
        <taxon>Spermatophyta</taxon>
        <taxon>Magnoliopsida</taxon>
        <taxon>Liliopsida</taxon>
        <taxon>Poales</taxon>
        <taxon>Poaceae</taxon>
        <taxon>BOP clade</taxon>
        <taxon>Oryzoideae</taxon>
        <taxon>Oryzeae</taxon>
        <taxon>Oryzinae</taxon>
        <taxon>Oryza</taxon>
        <taxon>Oryza sativa</taxon>
    </lineage>
</organism>
<evidence type="ECO:0000256" key="3">
    <source>
        <dbReference type="ARBA" id="ARBA00022771"/>
    </source>
</evidence>
<proteinExistence type="inferred from homology"/>
<reference evidence="10 11" key="1">
    <citation type="journal article" date="2005" name="PLoS Biol.">
        <title>The genomes of Oryza sativa: a history of duplications.</title>
        <authorList>
            <person name="Yu J."/>
            <person name="Wang J."/>
            <person name="Lin W."/>
            <person name="Li S."/>
            <person name="Li H."/>
            <person name="Zhou J."/>
            <person name="Ni P."/>
            <person name="Dong W."/>
            <person name="Hu S."/>
            <person name="Zeng C."/>
            <person name="Zhang J."/>
            <person name="Zhang Y."/>
            <person name="Li R."/>
            <person name="Xu Z."/>
            <person name="Li S."/>
            <person name="Li X."/>
            <person name="Zheng H."/>
            <person name="Cong L."/>
            <person name="Lin L."/>
            <person name="Yin J."/>
            <person name="Geng J."/>
            <person name="Li G."/>
            <person name="Shi J."/>
            <person name="Liu J."/>
            <person name="Lv H."/>
            <person name="Li J."/>
            <person name="Wang J."/>
            <person name="Deng Y."/>
            <person name="Ran L."/>
            <person name="Shi X."/>
            <person name="Wang X."/>
            <person name="Wu Q."/>
            <person name="Li C."/>
            <person name="Ren X."/>
            <person name="Wang J."/>
            <person name="Wang X."/>
            <person name="Li D."/>
            <person name="Liu D."/>
            <person name="Zhang X."/>
            <person name="Ji Z."/>
            <person name="Zhao W."/>
            <person name="Sun Y."/>
            <person name="Zhang Z."/>
            <person name="Bao J."/>
            <person name="Han Y."/>
            <person name="Dong L."/>
            <person name="Ji J."/>
            <person name="Chen P."/>
            <person name="Wu S."/>
            <person name="Liu J."/>
            <person name="Xiao Y."/>
            <person name="Bu D."/>
            <person name="Tan J."/>
            <person name="Yang L."/>
            <person name="Ye C."/>
            <person name="Zhang J."/>
            <person name="Xu J."/>
            <person name="Zhou Y."/>
            <person name="Yu Y."/>
            <person name="Zhang B."/>
            <person name="Zhuang S."/>
            <person name="Wei H."/>
            <person name="Liu B."/>
            <person name="Lei M."/>
            <person name="Yu H."/>
            <person name="Li Y."/>
            <person name="Xu H."/>
            <person name="Wei S."/>
            <person name="He X."/>
            <person name="Fang L."/>
            <person name="Zhang Z."/>
            <person name="Zhang Y."/>
            <person name="Huang X."/>
            <person name="Su Z."/>
            <person name="Tong W."/>
            <person name="Li J."/>
            <person name="Tong Z."/>
            <person name="Li S."/>
            <person name="Ye J."/>
            <person name="Wang L."/>
            <person name="Fang L."/>
            <person name="Lei T."/>
            <person name="Chen C."/>
            <person name="Chen H."/>
            <person name="Xu Z."/>
            <person name="Li H."/>
            <person name="Huang H."/>
            <person name="Zhang F."/>
            <person name="Xu H."/>
            <person name="Li N."/>
            <person name="Zhao C."/>
            <person name="Li S."/>
            <person name="Dong L."/>
            <person name="Huang Y."/>
            <person name="Li L."/>
            <person name="Xi Y."/>
            <person name="Qi Q."/>
            <person name="Li W."/>
            <person name="Zhang B."/>
            <person name="Hu W."/>
            <person name="Zhang Y."/>
            <person name="Tian X."/>
            <person name="Jiao Y."/>
            <person name="Liang X."/>
            <person name="Jin J."/>
            <person name="Gao L."/>
            <person name="Zheng W."/>
            <person name="Hao B."/>
            <person name="Liu S."/>
            <person name="Wang W."/>
            <person name="Yuan L."/>
            <person name="Cao M."/>
            <person name="McDermott J."/>
            <person name="Samudrala R."/>
            <person name="Wang J."/>
            <person name="Wong G.K."/>
            <person name="Yang H."/>
        </authorList>
    </citation>
    <scope>NUCLEOTIDE SEQUENCE [LARGE SCALE GENOMIC DNA]</scope>
    <source>
        <strain evidence="11">cv. 93-11</strain>
    </source>
</reference>